<comment type="function">
    <text evidence="6">Component of the mitochondrial ribosome (mitoribosome), a dedicated translation machinery responsible for the synthesis of mitochondrial genome-encoded proteins, including at least some of the essential transmembrane subunits of the mitochondrial respiratory chain. The mitoribosomes are attached to the mitochondrial inner membrane and translation products are cotranslationally integrated into the membrane.</text>
</comment>
<dbReference type="OrthoDB" id="309483at2759"/>
<evidence type="ECO:0000256" key="2">
    <source>
        <dbReference type="ARBA" id="ARBA00008945"/>
    </source>
</evidence>
<sequence length="428" mass="47208">MAAWMPQMSLFHTSERRAGRRRRRFSNVRAAEMGLVDEDAISRFSKEYFPSYSTEDKEALRDKYTAAQLAAVEAGEAAVDVRDLTVQGRLRTDGKTTGLQYVEDFSQVQPVIDKRARTDAAEAEKPAVTSAAAAAIGSRFMGEEAFGLDLMRWLESFVPTDVNLAGLTDEQLRAVAEEHGPKDEDLMRWWFDRPALVQRDGRTPVPAGATGGWGLAPSLGTRLPGVTEHYQRQEDPEDEGLDEAGDYRELKRQTGLQVQEMMKLAVKTLVIRHVHNQTRLGKVRSVSVMVIAGNGEGRLGLGMAKAKELPLATSKAKVMAVRNMLPVPRYENRTVFGTVQAKVGGTVVQLSARPPGFGLRVPHRIFEMARAVGITDLAASIPRSRNPMNTVKAAYQALMQQPNPEDIAIGRGKKLVDVRKVYYGGAVY</sequence>
<dbReference type="Proteomes" id="UP000007796">
    <property type="component" value="Unassembled WGS sequence"/>
</dbReference>
<dbReference type="Pfam" id="PF00333">
    <property type="entry name" value="Ribosomal_S5"/>
    <property type="match status" value="1"/>
</dbReference>
<dbReference type="GO" id="GO:0003723">
    <property type="term" value="F:RNA binding"/>
    <property type="evidence" value="ECO:0007669"/>
    <property type="project" value="InterPro"/>
</dbReference>
<comment type="similarity">
    <text evidence="2 9">Belongs to the universal ribosomal protein uS5 family.</text>
</comment>
<dbReference type="Gene3D" id="3.30.230.10">
    <property type="match status" value="1"/>
</dbReference>
<dbReference type="EMBL" id="GL629765">
    <property type="protein sequence ID" value="EFX03605.1"/>
    <property type="molecule type" value="Genomic_DNA"/>
</dbReference>
<dbReference type="AlphaFoldDB" id="F0XDF6"/>
<dbReference type="STRING" id="655863.F0XDF6"/>
<comment type="subcellular location">
    <subcellularLocation>
        <location evidence="1">Mitochondrion</location>
    </subcellularLocation>
</comment>
<evidence type="ECO:0000313" key="11">
    <source>
        <dbReference type="EMBL" id="EFX03605.1"/>
    </source>
</evidence>
<dbReference type="HOGENOM" id="CLU_037994_1_0_1"/>
<organism evidence="12">
    <name type="scientific">Grosmannia clavigera (strain kw1407 / UAMH 11150)</name>
    <name type="common">Blue stain fungus</name>
    <name type="synonym">Graphiocladiella clavigera</name>
    <dbReference type="NCBI Taxonomy" id="655863"/>
    <lineage>
        <taxon>Eukaryota</taxon>
        <taxon>Fungi</taxon>
        <taxon>Dikarya</taxon>
        <taxon>Ascomycota</taxon>
        <taxon>Pezizomycotina</taxon>
        <taxon>Sordariomycetes</taxon>
        <taxon>Sordariomycetidae</taxon>
        <taxon>Ophiostomatales</taxon>
        <taxon>Ophiostomataceae</taxon>
        <taxon>Leptographium</taxon>
    </lineage>
</organism>
<dbReference type="Gene3D" id="3.30.160.20">
    <property type="match status" value="1"/>
</dbReference>
<keyword evidence="3 8" id="KW-0689">Ribosomal protein</keyword>
<dbReference type="PANTHER" id="PTHR48277:SF1">
    <property type="entry name" value="MITOCHONDRIAL RIBOSOMAL PROTEIN S5"/>
    <property type="match status" value="1"/>
</dbReference>
<protein>
    <recommendedName>
        <fullName evidence="7">Small ribosomal subunit protein uS5m</fullName>
    </recommendedName>
</protein>
<evidence type="ECO:0000256" key="8">
    <source>
        <dbReference type="PROSITE-ProRule" id="PRU00268"/>
    </source>
</evidence>
<keyword evidence="5 8" id="KW-0687">Ribonucleoprotein</keyword>
<reference evidence="11 12" key="1">
    <citation type="journal article" date="2011" name="Proc. Natl. Acad. Sci. U.S.A.">
        <title>Genome and transcriptome analyses of the mountain pine beetle-fungal symbiont Grosmannia clavigera, a lodgepole pine pathogen.</title>
        <authorList>
            <person name="DiGuistini S."/>
            <person name="Wang Y."/>
            <person name="Liao N.Y."/>
            <person name="Taylor G."/>
            <person name="Tanguay P."/>
            <person name="Feau N."/>
            <person name="Henrissat B."/>
            <person name="Chan S.K."/>
            <person name="Hesse-Orce U."/>
            <person name="Alamouti S.M."/>
            <person name="Tsui C.K.M."/>
            <person name="Docking R.T."/>
            <person name="Levasseur A."/>
            <person name="Haridas S."/>
            <person name="Robertson G."/>
            <person name="Birol I."/>
            <person name="Holt R.A."/>
            <person name="Marra M.A."/>
            <person name="Hamelin R.C."/>
            <person name="Hirst M."/>
            <person name="Jones S.J.M."/>
            <person name="Bohlmann J."/>
            <person name="Breuil C."/>
        </authorList>
    </citation>
    <scope>NUCLEOTIDE SEQUENCE [LARGE SCALE GENOMIC DNA]</scope>
    <source>
        <strain evidence="12">kw1407 / UAMH 11150</strain>
    </source>
</reference>
<dbReference type="InterPro" id="IPR013810">
    <property type="entry name" value="Ribosomal_uS5_N"/>
</dbReference>
<dbReference type="RefSeq" id="XP_014173087.1">
    <property type="nucleotide sequence ID" value="XM_014317612.1"/>
</dbReference>
<dbReference type="GO" id="GO:0003735">
    <property type="term" value="F:structural constituent of ribosome"/>
    <property type="evidence" value="ECO:0007669"/>
    <property type="project" value="UniProtKB-UniRule"/>
</dbReference>
<evidence type="ECO:0000256" key="4">
    <source>
        <dbReference type="ARBA" id="ARBA00023128"/>
    </source>
</evidence>
<dbReference type="Pfam" id="PF03719">
    <property type="entry name" value="Ribosomal_S5_C"/>
    <property type="match status" value="1"/>
</dbReference>
<dbReference type="InterPro" id="IPR000851">
    <property type="entry name" value="Ribosomal_uS5"/>
</dbReference>
<keyword evidence="4" id="KW-0496">Mitochondrion</keyword>
<evidence type="ECO:0000256" key="6">
    <source>
        <dbReference type="ARBA" id="ARBA00037226"/>
    </source>
</evidence>
<proteinExistence type="inferred from homology"/>
<evidence type="ECO:0000256" key="3">
    <source>
        <dbReference type="ARBA" id="ARBA00022980"/>
    </source>
</evidence>
<dbReference type="PANTHER" id="PTHR48277">
    <property type="entry name" value="MITOCHONDRIAL RIBOSOMAL PROTEIN S5"/>
    <property type="match status" value="1"/>
</dbReference>
<dbReference type="InterPro" id="IPR014721">
    <property type="entry name" value="Ribsml_uS5_D2-typ_fold_subgr"/>
</dbReference>
<dbReference type="eggNOG" id="KOG2646">
    <property type="taxonomic scope" value="Eukaryota"/>
</dbReference>
<feature type="domain" description="S5 DRBM" evidence="10">
    <location>
        <begin position="264"/>
        <end position="327"/>
    </location>
</feature>
<accession>F0XDF6</accession>
<dbReference type="FunFam" id="3.30.230.10:FF:000041">
    <property type="entry name" value="37S ribosomal protein S5"/>
    <property type="match status" value="1"/>
</dbReference>
<evidence type="ECO:0000256" key="9">
    <source>
        <dbReference type="RuleBase" id="RU003823"/>
    </source>
</evidence>
<keyword evidence="12" id="KW-1185">Reference proteome</keyword>
<dbReference type="InterPro" id="IPR005324">
    <property type="entry name" value="Ribosomal_uS5_C"/>
</dbReference>
<evidence type="ECO:0000256" key="7">
    <source>
        <dbReference type="ARBA" id="ARBA00039335"/>
    </source>
</evidence>
<dbReference type="GeneID" id="25978640"/>
<dbReference type="FunFam" id="3.30.160.20:FF:000022">
    <property type="entry name" value="28S ribosomal protein S5, mitochondrial"/>
    <property type="match status" value="1"/>
</dbReference>
<dbReference type="GO" id="GO:0005763">
    <property type="term" value="C:mitochondrial small ribosomal subunit"/>
    <property type="evidence" value="ECO:0007669"/>
    <property type="project" value="UniProtKB-ARBA"/>
</dbReference>
<evidence type="ECO:0000313" key="12">
    <source>
        <dbReference type="Proteomes" id="UP000007796"/>
    </source>
</evidence>
<dbReference type="GO" id="GO:0006412">
    <property type="term" value="P:translation"/>
    <property type="evidence" value="ECO:0007669"/>
    <property type="project" value="InterPro"/>
</dbReference>
<evidence type="ECO:0000259" key="10">
    <source>
        <dbReference type="PROSITE" id="PS50881"/>
    </source>
</evidence>
<evidence type="ECO:0000256" key="5">
    <source>
        <dbReference type="ARBA" id="ARBA00023274"/>
    </source>
</evidence>
<dbReference type="InterPro" id="IPR020568">
    <property type="entry name" value="Ribosomal_Su5_D2-typ_SF"/>
</dbReference>
<dbReference type="PROSITE" id="PS50881">
    <property type="entry name" value="S5_DSRBD"/>
    <property type="match status" value="1"/>
</dbReference>
<dbReference type="SUPFAM" id="SSF54768">
    <property type="entry name" value="dsRNA-binding domain-like"/>
    <property type="match status" value="1"/>
</dbReference>
<gene>
    <name evidence="11" type="ORF">CMQ_533</name>
</gene>
<dbReference type="InParanoid" id="F0XDF6"/>
<evidence type="ECO:0000256" key="1">
    <source>
        <dbReference type="ARBA" id="ARBA00004173"/>
    </source>
</evidence>
<name>F0XDF6_GROCL</name>
<dbReference type="SUPFAM" id="SSF54211">
    <property type="entry name" value="Ribosomal protein S5 domain 2-like"/>
    <property type="match status" value="1"/>
</dbReference>